<proteinExistence type="predicted"/>
<reference evidence="1" key="2">
    <citation type="journal article" date="2015" name="Data Brief">
        <title>Shoot transcriptome of the giant reed, Arundo donax.</title>
        <authorList>
            <person name="Barrero R.A."/>
            <person name="Guerrero F.D."/>
            <person name="Moolhuijzen P."/>
            <person name="Goolsby J.A."/>
            <person name="Tidwell J."/>
            <person name="Bellgard S.E."/>
            <person name="Bellgard M.I."/>
        </authorList>
    </citation>
    <scope>NUCLEOTIDE SEQUENCE</scope>
    <source>
        <tissue evidence="1">Shoot tissue taken approximately 20 cm above the soil surface</tissue>
    </source>
</reference>
<organism evidence="1">
    <name type="scientific">Arundo donax</name>
    <name type="common">Giant reed</name>
    <name type="synonym">Donax arundinaceus</name>
    <dbReference type="NCBI Taxonomy" id="35708"/>
    <lineage>
        <taxon>Eukaryota</taxon>
        <taxon>Viridiplantae</taxon>
        <taxon>Streptophyta</taxon>
        <taxon>Embryophyta</taxon>
        <taxon>Tracheophyta</taxon>
        <taxon>Spermatophyta</taxon>
        <taxon>Magnoliopsida</taxon>
        <taxon>Liliopsida</taxon>
        <taxon>Poales</taxon>
        <taxon>Poaceae</taxon>
        <taxon>PACMAD clade</taxon>
        <taxon>Arundinoideae</taxon>
        <taxon>Arundineae</taxon>
        <taxon>Arundo</taxon>
    </lineage>
</organism>
<protein>
    <submittedName>
        <fullName evidence="1">Uncharacterized protein</fullName>
    </submittedName>
</protein>
<name>A0A0A9HKG2_ARUDO</name>
<sequence>MIRNKLSGISNQWLYSLFKFFDLVTAC</sequence>
<evidence type="ECO:0000313" key="1">
    <source>
        <dbReference type="EMBL" id="JAE37615.1"/>
    </source>
</evidence>
<reference evidence="1" key="1">
    <citation type="submission" date="2014-09" db="EMBL/GenBank/DDBJ databases">
        <authorList>
            <person name="Magalhaes I.L.F."/>
            <person name="Oliveira U."/>
            <person name="Santos F.R."/>
            <person name="Vidigal T.H.D.A."/>
            <person name="Brescovit A.D."/>
            <person name="Santos A.J."/>
        </authorList>
    </citation>
    <scope>NUCLEOTIDE SEQUENCE</scope>
    <source>
        <tissue evidence="1">Shoot tissue taken approximately 20 cm above the soil surface</tissue>
    </source>
</reference>
<dbReference type="EMBL" id="GBRH01160281">
    <property type="protein sequence ID" value="JAE37615.1"/>
    <property type="molecule type" value="Transcribed_RNA"/>
</dbReference>
<accession>A0A0A9HKG2</accession>
<dbReference type="AlphaFoldDB" id="A0A0A9HKG2"/>